<accession>A0A1T1HF57</accession>
<evidence type="ECO:0000256" key="6">
    <source>
        <dbReference type="ARBA" id="ARBA00022960"/>
    </source>
</evidence>
<organism evidence="15 16">
    <name type="scientific">Oceanospirillum linum</name>
    <dbReference type="NCBI Taxonomy" id="966"/>
    <lineage>
        <taxon>Bacteria</taxon>
        <taxon>Pseudomonadati</taxon>
        <taxon>Pseudomonadota</taxon>
        <taxon>Gammaproteobacteria</taxon>
        <taxon>Oceanospirillales</taxon>
        <taxon>Oceanospirillaceae</taxon>
        <taxon>Oceanospirillum</taxon>
    </lineage>
</organism>
<dbReference type="PANTHER" id="PTHR39579">
    <property type="entry name" value="INNER MEMBRANE PROTEIN YHCB"/>
    <property type="match status" value="1"/>
</dbReference>
<reference evidence="15" key="1">
    <citation type="submission" date="2017-02" db="EMBL/GenBank/DDBJ databases">
        <title>Draft Genome Sequence of the Salt Water Bacterium Oceanospirillum linum ATCC 11336.</title>
        <authorList>
            <person name="Trachtenberg A.M."/>
            <person name="Carney J.G."/>
            <person name="Linnane J.D."/>
            <person name="Rheaume B.A."/>
            <person name="Pitts N.L."/>
            <person name="Mykles D.L."/>
            <person name="Maclea K.S."/>
        </authorList>
    </citation>
    <scope>NUCLEOTIDE SEQUENCE [LARGE SCALE GENOMIC DNA]</scope>
    <source>
        <strain evidence="15">ATCC 11336</strain>
    </source>
</reference>
<keyword evidence="5 14" id="KW-0812">Transmembrane</keyword>
<evidence type="ECO:0000256" key="13">
    <source>
        <dbReference type="SAM" id="MobiDB-lite"/>
    </source>
</evidence>
<dbReference type="STRING" id="966.BTA35_0202750"/>
<dbReference type="GO" id="GO:0005886">
    <property type="term" value="C:plasma membrane"/>
    <property type="evidence" value="ECO:0007669"/>
    <property type="project" value="UniProtKB-SubCell"/>
</dbReference>
<dbReference type="Proteomes" id="UP000190064">
    <property type="component" value="Unassembled WGS sequence"/>
</dbReference>
<evidence type="ECO:0000256" key="11">
    <source>
        <dbReference type="ARBA" id="ARBA00035703"/>
    </source>
</evidence>
<evidence type="ECO:0000256" key="10">
    <source>
        <dbReference type="ARBA" id="ARBA00035657"/>
    </source>
</evidence>
<dbReference type="GO" id="GO:0008360">
    <property type="term" value="P:regulation of cell shape"/>
    <property type="evidence" value="ECO:0007669"/>
    <property type="project" value="UniProtKB-KW"/>
</dbReference>
<evidence type="ECO:0000256" key="7">
    <source>
        <dbReference type="ARBA" id="ARBA00022989"/>
    </source>
</evidence>
<comment type="caution">
    <text evidence="15">The sequence shown here is derived from an EMBL/GenBank/DDBJ whole genome shotgun (WGS) entry which is preliminary data.</text>
</comment>
<dbReference type="Pfam" id="PF06295">
    <property type="entry name" value="ZapG-like"/>
    <property type="match status" value="1"/>
</dbReference>
<keyword evidence="6" id="KW-0133">Cell shape</keyword>
<evidence type="ECO:0000313" key="16">
    <source>
        <dbReference type="Proteomes" id="UP000190064"/>
    </source>
</evidence>
<feature type="region of interest" description="Disordered" evidence="13">
    <location>
        <begin position="99"/>
        <end position="146"/>
    </location>
</feature>
<feature type="transmembrane region" description="Helical" evidence="14">
    <location>
        <begin position="7"/>
        <end position="28"/>
    </location>
</feature>
<comment type="subcellular location">
    <subcellularLocation>
        <location evidence="1">Cell inner membrane</location>
        <topology evidence="1">Single-pass membrane protein</topology>
    </subcellularLocation>
</comment>
<keyword evidence="7 14" id="KW-1133">Transmembrane helix</keyword>
<evidence type="ECO:0000256" key="1">
    <source>
        <dbReference type="ARBA" id="ARBA00004377"/>
    </source>
</evidence>
<dbReference type="PANTHER" id="PTHR39579:SF1">
    <property type="entry name" value="INNER MEMBRANE PROTEIN YHCB"/>
    <property type="match status" value="1"/>
</dbReference>
<evidence type="ECO:0000256" key="8">
    <source>
        <dbReference type="ARBA" id="ARBA00023136"/>
    </source>
</evidence>
<evidence type="ECO:0000256" key="4">
    <source>
        <dbReference type="ARBA" id="ARBA00022618"/>
    </source>
</evidence>
<evidence type="ECO:0000256" key="3">
    <source>
        <dbReference type="ARBA" id="ARBA00022519"/>
    </source>
</evidence>
<dbReference type="EMBL" id="MTSD02000001">
    <property type="protein sequence ID" value="OOV88445.1"/>
    <property type="molecule type" value="Genomic_DNA"/>
</dbReference>
<keyword evidence="9" id="KW-0131">Cell cycle</keyword>
<protein>
    <recommendedName>
        <fullName evidence="11">Z-ring associated protein G</fullName>
    </recommendedName>
    <alternativeName>
        <fullName evidence="12">Cell division protein ZapG</fullName>
    </alternativeName>
</protein>
<keyword evidence="8 14" id="KW-0472">Membrane</keyword>
<feature type="compositionally biased region" description="Basic and acidic residues" evidence="13">
    <location>
        <begin position="103"/>
        <end position="120"/>
    </location>
</feature>
<dbReference type="RefSeq" id="WP_077242881.1">
    <property type="nucleotide sequence ID" value="NZ_FXTS01000001.1"/>
</dbReference>
<keyword evidence="16" id="KW-1185">Reference proteome</keyword>
<gene>
    <name evidence="15" type="ORF">BTA35_0202750</name>
</gene>
<dbReference type="AlphaFoldDB" id="A0A1T1HF57"/>
<feature type="compositionally biased region" description="Basic and acidic residues" evidence="13">
    <location>
        <begin position="136"/>
        <end position="146"/>
    </location>
</feature>
<dbReference type="GO" id="GO:0051301">
    <property type="term" value="P:cell division"/>
    <property type="evidence" value="ECO:0007669"/>
    <property type="project" value="UniProtKB-KW"/>
</dbReference>
<comment type="similarity">
    <text evidence="10">Belongs to the ZapG family.</text>
</comment>
<evidence type="ECO:0000313" key="15">
    <source>
        <dbReference type="EMBL" id="OOV88445.1"/>
    </source>
</evidence>
<evidence type="ECO:0000256" key="12">
    <source>
        <dbReference type="ARBA" id="ARBA00035727"/>
    </source>
</evidence>
<keyword evidence="2" id="KW-1003">Cell membrane</keyword>
<name>A0A1T1HF57_OCELI</name>
<keyword evidence="3" id="KW-0997">Cell inner membrane</keyword>
<evidence type="ECO:0000256" key="2">
    <source>
        <dbReference type="ARBA" id="ARBA00022475"/>
    </source>
</evidence>
<evidence type="ECO:0000256" key="14">
    <source>
        <dbReference type="SAM" id="Phobius"/>
    </source>
</evidence>
<evidence type="ECO:0000256" key="5">
    <source>
        <dbReference type="ARBA" id="ARBA00022692"/>
    </source>
</evidence>
<dbReference type="InterPro" id="IPR009386">
    <property type="entry name" value="ZapG-like"/>
</dbReference>
<sequence>MEANIDWTLIILTFIVGCGVGALIYHLLNTNTGENSDLKQRMNQKEMEFVRLNENVSEHFARTDELLAGMEKNYQNLVSHLQSGAESFCDDASLYKRISKKSRQNDKQQNDYMKEDHHAPMDYAPKTSGTLSEDFGLEREEIPEPP</sequence>
<keyword evidence="4" id="KW-0132">Cell division</keyword>
<proteinExistence type="inferred from homology"/>
<evidence type="ECO:0000256" key="9">
    <source>
        <dbReference type="ARBA" id="ARBA00023306"/>
    </source>
</evidence>